<accession>A0ACB9GIW0</accession>
<dbReference type="Proteomes" id="UP001055811">
    <property type="component" value="Linkage Group LG02"/>
</dbReference>
<proteinExistence type="predicted"/>
<name>A0ACB9GIW0_CICIN</name>
<evidence type="ECO:0000313" key="1">
    <source>
        <dbReference type="EMBL" id="KAI3782936.1"/>
    </source>
</evidence>
<reference evidence="1 2" key="2">
    <citation type="journal article" date="2022" name="Mol. Ecol. Resour.">
        <title>The genomes of chicory, endive, great burdock and yacon provide insights into Asteraceae paleo-polyploidization history and plant inulin production.</title>
        <authorList>
            <person name="Fan W."/>
            <person name="Wang S."/>
            <person name="Wang H."/>
            <person name="Wang A."/>
            <person name="Jiang F."/>
            <person name="Liu H."/>
            <person name="Zhao H."/>
            <person name="Xu D."/>
            <person name="Zhang Y."/>
        </authorList>
    </citation>
    <scope>NUCLEOTIDE SEQUENCE [LARGE SCALE GENOMIC DNA]</scope>
    <source>
        <strain evidence="2">cv. Punajuju</strain>
        <tissue evidence="1">Leaves</tissue>
    </source>
</reference>
<comment type="caution">
    <text evidence="1">The sequence shown here is derived from an EMBL/GenBank/DDBJ whole genome shotgun (WGS) entry which is preliminary data.</text>
</comment>
<reference evidence="2" key="1">
    <citation type="journal article" date="2022" name="Mol. Ecol. Resour.">
        <title>The genomes of chicory, endive, great burdock and yacon provide insights into Asteraceae palaeo-polyploidization history and plant inulin production.</title>
        <authorList>
            <person name="Fan W."/>
            <person name="Wang S."/>
            <person name="Wang H."/>
            <person name="Wang A."/>
            <person name="Jiang F."/>
            <person name="Liu H."/>
            <person name="Zhao H."/>
            <person name="Xu D."/>
            <person name="Zhang Y."/>
        </authorList>
    </citation>
    <scope>NUCLEOTIDE SEQUENCE [LARGE SCALE GENOMIC DNA]</scope>
    <source>
        <strain evidence="2">cv. Punajuju</strain>
    </source>
</reference>
<organism evidence="1 2">
    <name type="scientific">Cichorium intybus</name>
    <name type="common">Chicory</name>
    <dbReference type="NCBI Taxonomy" id="13427"/>
    <lineage>
        <taxon>Eukaryota</taxon>
        <taxon>Viridiplantae</taxon>
        <taxon>Streptophyta</taxon>
        <taxon>Embryophyta</taxon>
        <taxon>Tracheophyta</taxon>
        <taxon>Spermatophyta</taxon>
        <taxon>Magnoliopsida</taxon>
        <taxon>eudicotyledons</taxon>
        <taxon>Gunneridae</taxon>
        <taxon>Pentapetalae</taxon>
        <taxon>asterids</taxon>
        <taxon>campanulids</taxon>
        <taxon>Asterales</taxon>
        <taxon>Asteraceae</taxon>
        <taxon>Cichorioideae</taxon>
        <taxon>Cichorieae</taxon>
        <taxon>Cichoriinae</taxon>
        <taxon>Cichorium</taxon>
    </lineage>
</organism>
<evidence type="ECO:0000313" key="2">
    <source>
        <dbReference type="Proteomes" id="UP001055811"/>
    </source>
</evidence>
<protein>
    <submittedName>
        <fullName evidence="1">Uncharacterized protein</fullName>
    </submittedName>
</protein>
<dbReference type="EMBL" id="CM042010">
    <property type="protein sequence ID" value="KAI3782936.1"/>
    <property type="molecule type" value="Genomic_DNA"/>
</dbReference>
<keyword evidence="2" id="KW-1185">Reference proteome</keyword>
<sequence>MSKLLNRPKLPNKKHRGIRPKTEAKAKNEVNKRSKLCTLKSPLNSLNRLHFSQISAICSLLSIKVFVCRCRALKNTRENSNLLAIVFSHCHNFHICQFLWIQMKTVSGKIVSMKAVNLSKAANILSNFVTSDNGASQSVSAYLRRASVAFNELACFKKHHTLKKKSKEEASIVSDISHRNLEEAEGKLRKKEKKKKSDGSLGSEDKKKKKRKNAEVDGGENGNLETPQRKKRRKTEADE</sequence>
<gene>
    <name evidence="1" type="ORF">L2E82_12995</name>
</gene>